<dbReference type="Pfam" id="PF05103">
    <property type="entry name" value="DivIVA"/>
    <property type="match status" value="1"/>
</dbReference>
<dbReference type="Proteomes" id="UP000198970">
    <property type="component" value="Chromosome I"/>
</dbReference>
<gene>
    <name evidence="2" type="ORF">SAMN02745906_2687</name>
</gene>
<organism evidence="2 3">
    <name type="scientific">Lacrimispora sphenoides JCM 1415</name>
    <dbReference type="NCBI Taxonomy" id="1297793"/>
    <lineage>
        <taxon>Bacteria</taxon>
        <taxon>Bacillati</taxon>
        <taxon>Bacillota</taxon>
        <taxon>Clostridia</taxon>
        <taxon>Lachnospirales</taxon>
        <taxon>Lachnospiraceae</taxon>
        <taxon>Lacrimispora</taxon>
    </lineage>
</organism>
<dbReference type="Gene3D" id="6.10.250.660">
    <property type="match status" value="1"/>
</dbReference>
<keyword evidence="1" id="KW-0175">Coiled coil</keyword>
<dbReference type="EMBL" id="LT630003">
    <property type="protein sequence ID" value="SET88193.1"/>
    <property type="molecule type" value="Genomic_DNA"/>
</dbReference>
<name>A0ABY1CB81_9FIRM</name>
<protein>
    <submittedName>
        <fullName evidence="2">DivIVA protein</fullName>
    </submittedName>
</protein>
<evidence type="ECO:0000256" key="1">
    <source>
        <dbReference type="SAM" id="Coils"/>
    </source>
</evidence>
<evidence type="ECO:0000313" key="2">
    <source>
        <dbReference type="EMBL" id="SET88193.1"/>
    </source>
</evidence>
<feature type="coiled-coil region" evidence="1">
    <location>
        <begin position="47"/>
        <end position="100"/>
    </location>
</feature>
<dbReference type="InterPro" id="IPR007793">
    <property type="entry name" value="DivIVA_fam"/>
</dbReference>
<evidence type="ECO:0000313" key="3">
    <source>
        <dbReference type="Proteomes" id="UP000198970"/>
    </source>
</evidence>
<reference evidence="2 3" key="1">
    <citation type="submission" date="2016-10" db="EMBL/GenBank/DDBJ databases">
        <authorList>
            <person name="Varghese N."/>
            <person name="Submissions S."/>
        </authorList>
    </citation>
    <scope>NUCLEOTIDE SEQUENCE [LARGE SCALE GENOMIC DNA]</scope>
    <source>
        <strain evidence="2 3">ATCC 19403</strain>
    </source>
</reference>
<accession>A0ABY1CB81</accession>
<proteinExistence type="predicted"/>
<dbReference type="RefSeq" id="WP_054790311.1">
    <property type="nucleotide sequence ID" value="NZ_LT630003.1"/>
</dbReference>
<sequence length="139" mass="16055">MVLTKEAIQAVKLTKRFRRCYDAQEVDILLDEIGEAAEEQCRELEHLRSVRMEYNQMKNQISEALLAAQQTAKEMLEQTRNKCNEELAAMQQRRITLQQEISGLERYKALELEKIRKDLESLLGDPESDEAAQEVAASK</sequence>
<keyword evidence="3" id="KW-1185">Reference proteome</keyword>